<comment type="caution">
    <text evidence="2">The sequence shown here is derived from an EMBL/GenBank/DDBJ whole genome shotgun (WGS) entry which is preliminary data.</text>
</comment>
<accession>A0A543NF48</accession>
<evidence type="ECO:0000256" key="1">
    <source>
        <dbReference type="SAM" id="MobiDB-lite"/>
    </source>
</evidence>
<proteinExistence type="predicted"/>
<protein>
    <recommendedName>
        <fullName evidence="4">Phosphotransacetylase</fullName>
    </recommendedName>
</protein>
<evidence type="ECO:0008006" key="4">
    <source>
        <dbReference type="Google" id="ProtNLM"/>
    </source>
</evidence>
<dbReference type="AlphaFoldDB" id="A0A543NF48"/>
<reference evidence="2 3" key="1">
    <citation type="submission" date="2019-06" db="EMBL/GenBank/DDBJ databases">
        <title>Sequencing the genomes of 1000 actinobacteria strains.</title>
        <authorList>
            <person name="Klenk H.-P."/>
        </authorList>
    </citation>
    <scope>NUCLEOTIDE SEQUENCE [LARGE SCALE GENOMIC DNA]</scope>
    <source>
        <strain evidence="2 3">DSM 45015</strain>
    </source>
</reference>
<organism evidence="2 3">
    <name type="scientific">Haloactinospora alba</name>
    <dbReference type="NCBI Taxonomy" id="405555"/>
    <lineage>
        <taxon>Bacteria</taxon>
        <taxon>Bacillati</taxon>
        <taxon>Actinomycetota</taxon>
        <taxon>Actinomycetes</taxon>
        <taxon>Streptosporangiales</taxon>
        <taxon>Nocardiopsidaceae</taxon>
        <taxon>Haloactinospora</taxon>
    </lineage>
</organism>
<dbReference type="Pfam" id="PF20544">
    <property type="entry name" value="DUF6758"/>
    <property type="match status" value="1"/>
</dbReference>
<evidence type="ECO:0000313" key="3">
    <source>
        <dbReference type="Proteomes" id="UP000317422"/>
    </source>
</evidence>
<dbReference type="Proteomes" id="UP000317422">
    <property type="component" value="Unassembled WGS sequence"/>
</dbReference>
<sequence>MKSAPSCPRCGRTVQAPNLWSSAWQCHVHGNVAPLQRARPPDETSLALVLDRAQVPVWIPWPLPAGWVVTGFADAGDERSGALAVTVALSGPAPTGGVGELTLVAEDPGIGLGARMAGLVGPDPGVGFDSGGVDSKLRFDGHDIALWRVGTDKDRAVYAGEALASWLWLVFSPADAGMLMGEVSALRDLRDRQNGGVALDPPFGAPSPFLTSVLEPPPS</sequence>
<keyword evidence="3" id="KW-1185">Reference proteome</keyword>
<gene>
    <name evidence="2" type="ORF">FHX37_0348</name>
</gene>
<evidence type="ECO:0000313" key="2">
    <source>
        <dbReference type="EMBL" id="TQN30469.1"/>
    </source>
</evidence>
<dbReference type="EMBL" id="VFQC01000001">
    <property type="protein sequence ID" value="TQN30469.1"/>
    <property type="molecule type" value="Genomic_DNA"/>
</dbReference>
<name>A0A543NF48_9ACTN</name>
<dbReference type="InterPro" id="IPR046646">
    <property type="entry name" value="DUF6758"/>
</dbReference>
<dbReference type="OrthoDB" id="5179979at2"/>
<dbReference type="RefSeq" id="WP_141921717.1">
    <property type="nucleotide sequence ID" value="NZ_VFQC01000001.1"/>
</dbReference>
<feature type="region of interest" description="Disordered" evidence="1">
    <location>
        <begin position="197"/>
        <end position="219"/>
    </location>
</feature>